<dbReference type="EMBL" id="JAEKNS010000042">
    <property type="protein sequence ID" value="MBJ7593933.1"/>
    <property type="molecule type" value="Genomic_DNA"/>
</dbReference>
<reference evidence="3 4" key="1">
    <citation type="journal article" date="2017" name="Nature">
        <title>Atmospheric trace gases support primary production in Antarctic desert surface soil.</title>
        <authorList>
            <person name="Ji M."/>
            <person name="Greening C."/>
            <person name="Vanwonterghem I."/>
            <person name="Carere C.R."/>
            <person name="Bay S.K."/>
            <person name="Steen J.A."/>
            <person name="Montgomery K."/>
            <person name="Lines T."/>
            <person name="Beardall J."/>
            <person name="van Dorst J."/>
            <person name="Snape I."/>
            <person name="Stott M.B."/>
            <person name="Hugenholtz P."/>
            <person name="Ferrari B.C."/>
        </authorList>
    </citation>
    <scope>NUCLEOTIDE SEQUENCE [LARGE SCALE GENOMIC DNA]</scope>
    <source>
        <strain evidence="3">RRmetagenome_bin12</strain>
    </source>
</reference>
<name>A0A2W6AH15_9BACT</name>
<dbReference type="Proteomes" id="UP000606991">
    <property type="component" value="Unassembled WGS sequence"/>
</dbReference>
<evidence type="ECO:0000313" key="3">
    <source>
        <dbReference type="EMBL" id="PZR82794.1"/>
    </source>
</evidence>
<reference evidence="2 5" key="3">
    <citation type="submission" date="2020-10" db="EMBL/GenBank/DDBJ databases">
        <title>Ca. Dormibacterota MAGs.</title>
        <authorList>
            <person name="Montgomery K."/>
        </authorList>
    </citation>
    <scope>NUCLEOTIDE SEQUENCE [LARGE SCALE GENOMIC DNA]</scope>
    <source>
        <strain evidence="2">SC8812_S17_18</strain>
    </source>
</reference>
<protein>
    <submittedName>
        <fullName evidence="3">Asp23/Gls24 family envelope stress response protein</fullName>
    </submittedName>
</protein>
<accession>A0A2W6AH15</accession>
<evidence type="ECO:0000256" key="1">
    <source>
        <dbReference type="ARBA" id="ARBA00005721"/>
    </source>
</evidence>
<gene>
    <name evidence="3" type="ORF">DLM65_03095</name>
    <name evidence="2" type="ORF">JF886_03575</name>
</gene>
<comment type="caution">
    <text evidence="3">The sequence shown here is derived from an EMBL/GenBank/DDBJ whole genome shotgun (WGS) entry which is preliminary data.</text>
</comment>
<dbReference type="EMBL" id="QHBU01000058">
    <property type="protein sequence ID" value="PZR82794.1"/>
    <property type="molecule type" value="Genomic_DNA"/>
</dbReference>
<evidence type="ECO:0000313" key="4">
    <source>
        <dbReference type="Proteomes" id="UP000248724"/>
    </source>
</evidence>
<dbReference type="Pfam" id="PF03780">
    <property type="entry name" value="Asp23"/>
    <property type="match status" value="1"/>
</dbReference>
<proteinExistence type="inferred from homology"/>
<dbReference type="Proteomes" id="UP000248724">
    <property type="component" value="Unassembled WGS sequence"/>
</dbReference>
<dbReference type="PANTHER" id="PTHR34297:SF2">
    <property type="entry name" value="ASP23_GLS24 FAMILY ENVELOPE STRESS RESPONSE PROTEIN"/>
    <property type="match status" value="1"/>
</dbReference>
<evidence type="ECO:0000313" key="5">
    <source>
        <dbReference type="Proteomes" id="UP000606991"/>
    </source>
</evidence>
<accession>A0A934K1L0</accession>
<sequence length="135" mass="14553">MGSDVTSKVKAPHALTRTESLGRIEVSPRVVASIVGHAANECYGVVGMAARGLRDGIAERLNRENAHRGVEIEVREGGIQIELYIIAQYGTRISEVAHNLMSAVRYAVEKSLGLPVLAVNVNVQGIHLEDNVSVR</sequence>
<reference evidence="3" key="2">
    <citation type="submission" date="2018-05" db="EMBL/GenBank/DDBJ databases">
        <authorList>
            <person name="Ferrari B."/>
        </authorList>
    </citation>
    <scope>NUCLEOTIDE SEQUENCE</scope>
    <source>
        <strain evidence="3">RRmetagenome_bin12</strain>
    </source>
</reference>
<dbReference type="PANTHER" id="PTHR34297">
    <property type="entry name" value="HYPOTHETICAL CYTOSOLIC PROTEIN-RELATED"/>
    <property type="match status" value="1"/>
</dbReference>
<dbReference type="AlphaFoldDB" id="A0A2W6AH15"/>
<organism evidence="3 4">
    <name type="scientific">Candidatus Aeolococcus gillhamiae</name>
    <dbReference type="NCBI Taxonomy" id="3127015"/>
    <lineage>
        <taxon>Bacteria</taxon>
        <taxon>Bacillati</taxon>
        <taxon>Candidatus Dormiibacterota</taxon>
        <taxon>Candidatus Dormibacteria</taxon>
        <taxon>Candidatus Aeolococcales</taxon>
        <taxon>Candidatus Aeolococcaceae</taxon>
        <taxon>Candidatus Aeolococcus</taxon>
    </lineage>
</organism>
<dbReference type="InterPro" id="IPR005531">
    <property type="entry name" value="Asp23"/>
</dbReference>
<evidence type="ECO:0000313" key="2">
    <source>
        <dbReference type="EMBL" id="MBJ7593933.1"/>
    </source>
</evidence>
<comment type="similarity">
    <text evidence="1">Belongs to the asp23 family.</text>
</comment>